<dbReference type="Proteomes" id="UP001499843">
    <property type="component" value="Unassembled WGS sequence"/>
</dbReference>
<proteinExistence type="predicted"/>
<dbReference type="InterPro" id="IPR023214">
    <property type="entry name" value="HAD_sf"/>
</dbReference>
<protein>
    <submittedName>
        <fullName evidence="2">HAD-IIIC family phosphatase</fullName>
    </submittedName>
</protein>
<dbReference type="Gene3D" id="3.40.630.30">
    <property type="match status" value="1"/>
</dbReference>
<dbReference type="EMBL" id="BAAAQX010000033">
    <property type="protein sequence ID" value="GAA2213556.1"/>
    <property type="molecule type" value="Genomic_DNA"/>
</dbReference>
<dbReference type="SUPFAM" id="SSF56784">
    <property type="entry name" value="HAD-like"/>
    <property type="match status" value="1"/>
</dbReference>
<evidence type="ECO:0000259" key="1">
    <source>
        <dbReference type="PROSITE" id="PS51186"/>
    </source>
</evidence>
<dbReference type="InterPro" id="IPR016181">
    <property type="entry name" value="Acyl_CoA_acyltransferase"/>
</dbReference>
<sequence length="341" mass="36984">MQTIKCLVWDLDDTLWEGVLLEGDGVRLRPHVLDTLKELDGRGILHSVSSRNDGPAALDRLATLGVLDYFLVPQIGWDAKSGHVARIAEELDLGLDTFAFVDDDPFERAEVAHSLPGVRCYDSAAVASLPGLPDFRPAVVSDESGQRRQLYRADHLRRTAETRSGLSRQDFLATLGLRFEVRRASEADLGRAHELTIRTHQLNTTGITFGEQELRELIHSPAHLVLVASLSDTFGGYGTIGLAVLELAPGSWRLPLLLTSCRVISRGAGSLLLQDVIRRAYAAGVRLRAEMIPTGANRAMLVALRLAGFAVAGEEGGRMLLELTPSSAPAPPPHVVVRSDG</sequence>
<dbReference type="InterPro" id="IPR036412">
    <property type="entry name" value="HAD-like_sf"/>
</dbReference>
<dbReference type="PROSITE" id="PS51186">
    <property type="entry name" value="GNAT"/>
    <property type="match status" value="1"/>
</dbReference>
<keyword evidence="3" id="KW-1185">Reference proteome</keyword>
<organism evidence="2 3">
    <name type="scientific">Nonomuraea monospora</name>
    <dbReference type="NCBI Taxonomy" id="568818"/>
    <lineage>
        <taxon>Bacteria</taxon>
        <taxon>Bacillati</taxon>
        <taxon>Actinomycetota</taxon>
        <taxon>Actinomycetes</taxon>
        <taxon>Streptosporangiales</taxon>
        <taxon>Streptosporangiaceae</taxon>
        <taxon>Nonomuraea</taxon>
    </lineage>
</organism>
<dbReference type="NCBIfam" id="TIGR01681">
    <property type="entry name" value="HAD-SF-IIIC"/>
    <property type="match status" value="1"/>
</dbReference>
<dbReference type="InterPro" id="IPR000182">
    <property type="entry name" value="GNAT_dom"/>
</dbReference>
<gene>
    <name evidence="2" type="ORF">GCM10009850_090190</name>
</gene>
<dbReference type="InterPro" id="IPR010033">
    <property type="entry name" value="HAD_SF_ppase_IIIC"/>
</dbReference>
<evidence type="ECO:0000313" key="3">
    <source>
        <dbReference type="Proteomes" id="UP001499843"/>
    </source>
</evidence>
<dbReference type="InterPro" id="IPR010037">
    <property type="entry name" value="FkbH_domain"/>
</dbReference>
<accession>A0ABN3CW09</accession>
<comment type="caution">
    <text evidence="2">The sequence shown here is derived from an EMBL/GenBank/DDBJ whole genome shotgun (WGS) entry which is preliminary data.</text>
</comment>
<dbReference type="RefSeq" id="WP_344489365.1">
    <property type="nucleotide sequence ID" value="NZ_BAAAQX010000033.1"/>
</dbReference>
<feature type="domain" description="N-acetyltransferase" evidence="1">
    <location>
        <begin position="179"/>
        <end position="326"/>
    </location>
</feature>
<dbReference type="Gene3D" id="3.40.50.1000">
    <property type="entry name" value="HAD superfamily/HAD-like"/>
    <property type="match status" value="1"/>
</dbReference>
<dbReference type="NCBIfam" id="TIGR01686">
    <property type="entry name" value="FkbH"/>
    <property type="match status" value="1"/>
</dbReference>
<name>A0ABN3CW09_9ACTN</name>
<evidence type="ECO:0000313" key="2">
    <source>
        <dbReference type="EMBL" id="GAA2213556.1"/>
    </source>
</evidence>
<dbReference type="SUPFAM" id="SSF55729">
    <property type="entry name" value="Acyl-CoA N-acyltransferases (Nat)"/>
    <property type="match status" value="1"/>
</dbReference>
<reference evidence="2 3" key="1">
    <citation type="journal article" date="2019" name="Int. J. Syst. Evol. Microbiol.">
        <title>The Global Catalogue of Microorganisms (GCM) 10K type strain sequencing project: providing services to taxonomists for standard genome sequencing and annotation.</title>
        <authorList>
            <consortium name="The Broad Institute Genomics Platform"/>
            <consortium name="The Broad Institute Genome Sequencing Center for Infectious Disease"/>
            <person name="Wu L."/>
            <person name="Ma J."/>
        </authorList>
    </citation>
    <scope>NUCLEOTIDE SEQUENCE [LARGE SCALE GENOMIC DNA]</scope>
    <source>
        <strain evidence="2 3">JCM 16114</strain>
    </source>
</reference>